<evidence type="ECO:0000313" key="2">
    <source>
        <dbReference type="EMBL" id="KEZ86948.1"/>
    </source>
</evidence>
<dbReference type="Pfam" id="PF07883">
    <property type="entry name" value="Cupin_2"/>
    <property type="match status" value="1"/>
</dbReference>
<dbReference type="STRING" id="29354.IO98_21710"/>
<dbReference type="Gene3D" id="2.60.120.10">
    <property type="entry name" value="Jelly Rolls"/>
    <property type="match status" value="1"/>
</dbReference>
<dbReference type="Proteomes" id="UP000028525">
    <property type="component" value="Unassembled WGS sequence"/>
</dbReference>
<protein>
    <submittedName>
        <fullName evidence="2">Cupin</fullName>
    </submittedName>
</protein>
<reference evidence="2 3" key="1">
    <citation type="submission" date="2014-07" db="EMBL/GenBank/DDBJ databases">
        <title>Draft genome of Clostridium celerecrescens 152B isolated from sediments associated with methane hydrate from Krishna Godavari basin.</title>
        <authorList>
            <person name="Honkalas V.S."/>
            <person name="Dabir A.P."/>
            <person name="Arora P."/>
            <person name="Dhakephalkar P.K."/>
        </authorList>
    </citation>
    <scope>NUCLEOTIDE SEQUENCE [LARGE SCALE GENOMIC DNA]</scope>
    <source>
        <strain evidence="2 3">152B</strain>
    </source>
</reference>
<keyword evidence="3" id="KW-1185">Reference proteome</keyword>
<dbReference type="RefSeq" id="WP_038284400.1">
    <property type="nucleotide sequence ID" value="NZ_JPME01000038.1"/>
</dbReference>
<dbReference type="PANTHER" id="PTHR37694:SF1">
    <property type="entry name" value="SLR8022 PROTEIN"/>
    <property type="match status" value="1"/>
</dbReference>
<organism evidence="2 3">
    <name type="scientific">Lacrimispora celerecrescens</name>
    <dbReference type="NCBI Taxonomy" id="29354"/>
    <lineage>
        <taxon>Bacteria</taxon>
        <taxon>Bacillati</taxon>
        <taxon>Bacillota</taxon>
        <taxon>Clostridia</taxon>
        <taxon>Lachnospirales</taxon>
        <taxon>Lachnospiraceae</taxon>
        <taxon>Lacrimispora</taxon>
    </lineage>
</organism>
<name>A0A084JDB4_9FIRM</name>
<accession>A0A084JDB4</accession>
<feature type="domain" description="Cupin type-2" evidence="1">
    <location>
        <begin position="43"/>
        <end position="110"/>
    </location>
</feature>
<dbReference type="CDD" id="cd02230">
    <property type="entry name" value="cupin_HP0902-like"/>
    <property type="match status" value="1"/>
</dbReference>
<comment type="caution">
    <text evidence="2">The sequence shown here is derived from an EMBL/GenBank/DDBJ whole genome shotgun (WGS) entry which is preliminary data.</text>
</comment>
<dbReference type="OrthoDB" id="9793184at2"/>
<evidence type="ECO:0000313" key="3">
    <source>
        <dbReference type="Proteomes" id="UP000028525"/>
    </source>
</evidence>
<dbReference type="AlphaFoldDB" id="A0A084JDB4"/>
<dbReference type="PANTHER" id="PTHR37694">
    <property type="entry name" value="SLR8022 PROTEIN"/>
    <property type="match status" value="1"/>
</dbReference>
<dbReference type="InterPro" id="IPR013096">
    <property type="entry name" value="Cupin_2"/>
</dbReference>
<evidence type="ECO:0000259" key="1">
    <source>
        <dbReference type="Pfam" id="PF07883"/>
    </source>
</evidence>
<dbReference type="EMBL" id="JPME01000038">
    <property type="protein sequence ID" value="KEZ86948.1"/>
    <property type="molecule type" value="Genomic_DNA"/>
</dbReference>
<gene>
    <name evidence="2" type="ORF">IO98_21710</name>
</gene>
<sequence length="111" mass="12376">MSEKFIKNIKHEEIVMLSDLVQANEGQIVSKTLAQNEALSITLFAFDKGEEISTHESNGDAMVTVLEGTGKFTVDGKEYLLNEGETLIMPAKKPHAVYAEERFKMILVVVF</sequence>
<dbReference type="InterPro" id="IPR011051">
    <property type="entry name" value="RmlC_Cupin_sf"/>
</dbReference>
<proteinExistence type="predicted"/>
<dbReference type="SUPFAM" id="SSF51182">
    <property type="entry name" value="RmlC-like cupins"/>
    <property type="match status" value="1"/>
</dbReference>
<dbReference type="InterPro" id="IPR014710">
    <property type="entry name" value="RmlC-like_jellyroll"/>
</dbReference>